<dbReference type="Proteomes" id="UP000316968">
    <property type="component" value="Chromosome"/>
</dbReference>
<evidence type="ECO:0000313" key="2">
    <source>
        <dbReference type="Proteomes" id="UP000316968"/>
    </source>
</evidence>
<gene>
    <name evidence="1" type="ORF">FFV09_12610</name>
</gene>
<accession>A0A4Y6UYE4</accession>
<dbReference type="KEGG" id="saca:FFV09_12610"/>
<organism evidence="1 2">
    <name type="scientific">Saccharibacillus brassicae</name>
    <dbReference type="NCBI Taxonomy" id="2583377"/>
    <lineage>
        <taxon>Bacteria</taxon>
        <taxon>Bacillati</taxon>
        <taxon>Bacillota</taxon>
        <taxon>Bacilli</taxon>
        <taxon>Bacillales</taxon>
        <taxon>Paenibacillaceae</taxon>
        <taxon>Saccharibacillus</taxon>
    </lineage>
</organism>
<name>A0A4Y6UYE4_SACBS</name>
<dbReference type="OrthoDB" id="2083326at2"/>
<sequence>MSTDEVFLKVNQINEFIQKSLWFDFEIIRYEQNNLYVGGGESLSYPYELEIHFEDVCLVSTPVEWCSDTSTEVLQILEGEEAYKVNIKFKVERGYFVFKFIPEDFPNDGGCFIGAKDLNVKFLKQKI</sequence>
<dbReference type="AlphaFoldDB" id="A0A4Y6UYE4"/>
<keyword evidence="2" id="KW-1185">Reference proteome</keyword>
<protein>
    <submittedName>
        <fullName evidence="1">Uncharacterized protein</fullName>
    </submittedName>
</protein>
<evidence type="ECO:0000313" key="1">
    <source>
        <dbReference type="EMBL" id="QDH21610.1"/>
    </source>
</evidence>
<reference evidence="1 2" key="1">
    <citation type="submission" date="2019-06" db="EMBL/GenBank/DDBJ databases">
        <title>Saccharibacillus brassicae sp. nov., an endophytic bacterium isolated from Chinese cabbage seeds (Brassica pekinensis).</title>
        <authorList>
            <person name="Jiang L."/>
            <person name="Lee J."/>
            <person name="Kim S.W."/>
        </authorList>
    </citation>
    <scope>NUCLEOTIDE SEQUENCE [LARGE SCALE GENOMIC DNA]</scope>
    <source>
        <strain evidence="2">KCTC 43072 / ATSA2</strain>
    </source>
</reference>
<proteinExistence type="predicted"/>
<dbReference type="EMBL" id="CP041217">
    <property type="protein sequence ID" value="QDH21610.1"/>
    <property type="molecule type" value="Genomic_DNA"/>
</dbReference>
<dbReference type="RefSeq" id="WP_141448155.1">
    <property type="nucleotide sequence ID" value="NZ_CP041217.1"/>
</dbReference>